<organism evidence="1 2">
    <name type="scientific">Rhodococcus opacus (strain B4)</name>
    <dbReference type="NCBI Taxonomy" id="632772"/>
    <lineage>
        <taxon>Bacteria</taxon>
        <taxon>Bacillati</taxon>
        <taxon>Actinomycetota</taxon>
        <taxon>Actinomycetes</taxon>
        <taxon>Mycobacteriales</taxon>
        <taxon>Nocardiaceae</taxon>
        <taxon>Rhodococcus</taxon>
    </lineage>
</organism>
<dbReference type="AlphaFoldDB" id="C1BDE2"/>
<gene>
    <name evidence="1" type="ordered locus">ROP_pROB01-03870</name>
</gene>
<dbReference type="Proteomes" id="UP000002212">
    <property type="component" value="Plasmid pROB01"/>
</dbReference>
<dbReference type="PATRIC" id="fig|632772.20.peg.8132"/>
<accession>C1BDE2</accession>
<geneLocation type="plasmid" evidence="1 2">
    <name>pROB01</name>
</geneLocation>
<dbReference type="KEGG" id="rop:ROP_pROB01-03870"/>
<name>C1BDE2_RHOOB</name>
<sequence length="54" mass="6069">MTSNSTEHLIAARRGDSNRRRQRVLDALSRLRTDGAEITISAVARTARVDRSFL</sequence>
<proteinExistence type="predicted"/>
<dbReference type="HOGENOM" id="CLU_3047441_0_0_11"/>
<protein>
    <submittedName>
        <fullName evidence="1">Uncharacterized protein</fullName>
    </submittedName>
</protein>
<evidence type="ECO:0000313" key="1">
    <source>
        <dbReference type="EMBL" id="BAH55886.1"/>
    </source>
</evidence>
<keyword evidence="1" id="KW-0614">Plasmid</keyword>
<dbReference type="EMBL" id="AP011116">
    <property type="protein sequence ID" value="BAH55886.1"/>
    <property type="molecule type" value="Genomic_DNA"/>
</dbReference>
<reference evidence="1 2" key="1">
    <citation type="submission" date="2009-03" db="EMBL/GenBank/DDBJ databases">
        <title>Comparison of the complete genome sequences of Rhodococcus erythropolis PR4 and Rhodococcus opacus B4.</title>
        <authorList>
            <person name="Takarada H."/>
            <person name="Sekine M."/>
            <person name="Hosoyama A."/>
            <person name="Yamada R."/>
            <person name="Fujisawa T."/>
            <person name="Omata S."/>
            <person name="Shimizu A."/>
            <person name="Tsukatani N."/>
            <person name="Tanikawa S."/>
            <person name="Fujita N."/>
            <person name="Harayama S."/>
        </authorList>
    </citation>
    <scope>NUCLEOTIDE SEQUENCE [LARGE SCALE GENOMIC DNA]</scope>
    <source>
        <strain evidence="1 2">B4</strain>
        <plasmid evidence="1 2">pROB01</plasmid>
    </source>
</reference>
<evidence type="ECO:0000313" key="2">
    <source>
        <dbReference type="Proteomes" id="UP000002212"/>
    </source>
</evidence>